<feature type="domain" description="DUF4037" evidence="1">
    <location>
        <begin position="121"/>
        <end position="218"/>
    </location>
</feature>
<sequence length="336" mass="38052">MSMFVPGAVLSRRLYEEVVQPILSARFPNLPHSAALLGRGSEVLGFDDEISTDHDWKPRALIFLAEDDEARRGAQVREALQGDLPLTFAGCPIDYEVHTVRGYVRQQLELDLDRDLAPRDWLTLPEHGLRMFTAGVVFPDEVGLQSARDRLAYYPHDVWLYLLITGWWRVHPEMNLVGRAGAAGDELGSALIGARLVGDLMRLPFLMERQYAPYSKWFGTAFSRLGCGPELTPVLQNVSRAQSWQDREAALMTAYEMLILMHNSLGLTAPVGTEVVHLWNRPFKVAWAAIPDLLLPLLRDPAVVPIAQRWPVGPVDQFRELYWAPKNRHLLLRLFD</sequence>
<dbReference type="Proteomes" id="UP000315395">
    <property type="component" value="Chromosome"/>
</dbReference>
<name>A0A516G9E7_9MICO</name>
<proteinExistence type="predicted"/>
<gene>
    <name evidence="2" type="ORF">FNH13_07085</name>
</gene>
<accession>A0A516G9E7</accession>
<evidence type="ECO:0000259" key="1">
    <source>
        <dbReference type="Pfam" id="PF13228"/>
    </source>
</evidence>
<reference evidence="2 3" key="1">
    <citation type="submission" date="2019-07" db="EMBL/GenBank/DDBJ databases">
        <title>complete genome sequencing of Ornithinimicrobium sp. H23M54.</title>
        <authorList>
            <person name="Bae J.-W."/>
            <person name="Lee S.-Y."/>
        </authorList>
    </citation>
    <scope>NUCLEOTIDE SEQUENCE [LARGE SCALE GENOMIC DNA]</scope>
    <source>
        <strain evidence="2 3">H23M54</strain>
    </source>
</reference>
<keyword evidence="3" id="KW-1185">Reference proteome</keyword>
<dbReference type="EMBL" id="CP041616">
    <property type="protein sequence ID" value="QDO88141.1"/>
    <property type="molecule type" value="Genomic_DNA"/>
</dbReference>
<dbReference type="AlphaFoldDB" id="A0A516G9E7"/>
<dbReference type="RefSeq" id="WP_143782816.1">
    <property type="nucleotide sequence ID" value="NZ_CP041616.1"/>
</dbReference>
<dbReference type="InterPro" id="IPR025117">
    <property type="entry name" value="DUF4037"/>
</dbReference>
<evidence type="ECO:0000313" key="2">
    <source>
        <dbReference type="EMBL" id="QDO88141.1"/>
    </source>
</evidence>
<dbReference type="Pfam" id="PF13228">
    <property type="entry name" value="DUF4037"/>
    <property type="match status" value="1"/>
</dbReference>
<organism evidence="2 3">
    <name type="scientific">Ornithinimicrobium ciconiae</name>
    <dbReference type="NCBI Taxonomy" id="2594265"/>
    <lineage>
        <taxon>Bacteria</taxon>
        <taxon>Bacillati</taxon>
        <taxon>Actinomycetota</taxon>
        <taxon>Actinomycetes</taxon>
        <taxon>Micrococcales</taxon>
        <taxon>Ornithinimicrobiaceae</taxon>
        <taxon>Ornithinimicrobium</taxon>
    </lineage>
</organism>
<evidence type="ECO:0000313" key="3">
    <source>
        <dbReference type="Proteomes" id="UP000315395"/>
    </source>
</evidence>
<dbReference type="OrthoDB" id="3030at2"/>
<dbReference type="KEGG" id="orz:FNH13_07085"/>
<protein>
    <submittedName>
        <fullName evidence="2">DUF4037 domain-containing protein</fullName>
    </submittedName>
</protein>